<dbReference type="Pfam" id="PF20056">
    <property type="entry name" value="DUF6455"/>
    <property type="match status" value="1"/>
</dbReference>
<organism evidence="2 3">
    <name type="scientific">Pukyongiella litopenaei</name>
    <dbReference type="NCBI Taxonomy" id="2605946"/>
    <lineage>
        <taxon>Bacteria</taxon>
        <taxon>Pseudomonadati</taxon>
        <taxon>Pseudomonadota</taxon>
        <taxon>Alphaproteobacteria</taxon>
        <taxon>Rhodobacterales</taxon>
        <taxon>Paracoccaceae</taxon>
        <taxon>Pukyongiella</taxon>
    </lineage>
</organism>
<dbReference type="EMBL" id="CP027665">
    <property type="protein sequence ID" value="AVO36690.1"/>
    <property type="molecule type" value="Genomic_DNA"/>
</dbReference>
<dbReference type="InterPro" id="IPR045601">
    <property type="entry name" value="DUF6455"/>
</dbReference>
<protein>
    <recommendedName>
        <fullName evidence="1">DUF6455 domain-containing protein</fullName>
    </recommendedName>
</protein>
<keyword evidence="3" id="KW-1185">Reference proteome</keyword>
<dbReference type="RefSeq" id="WP_106471005.1">
    <property type="nucleotide sequence ID" value="NZ_CP027665.1"/>
</dbReference>
<reference evidence="3" key="1">
    <citation type="submission" date="2018-03" db="EMBL/GenBank/DDBJ databases">
        <title>Genomic analysis of the strain SH-1 isolated from shrimp intestine.</title>
        <authorList>
            <person name="Kim Y.-S."/>
            <person name="Kim S.-E."/>
            <person name="Kim K.-H."/>
        </authorList>
    </citation>
    <scope>NUCLEOTIDE SEQUENCE [LARGE SCALE GENOMIC DNA]</scope>
    <source>
        <strain evidence="3">SH-1</strain>
    </source>
</reference>
<feature type="domain" description="DUF6455" evidence="1">
    <location>
        <begin position="9"/>
        <end position="87"/>
    </location>
</feature>
<name>A0A2S0MLD6_9RHOB</name>
<dbReference type="Proteomes" id="UP000237655">
    <property type="component" value="Chromosome"/>
</dbReference>
<evidence type="ECO:0000313" key="2">
    <source>
        <dbReference type="EMBL" id="AVO36690.1"/>
    </source>
</evidence>
<proteinExistence type="predicted"/>
<dbReference type="AlphaFoldDB" id="A0A2S0MLD6"/>
<sequence length="87" mass="9662">MNIPFSAVEPLDRHYWLARSVARIIGVDPTRAMAQGRVDSDSYAEMIKTCRDGDCAAICLRWLGDPASDRNRAPQGCAIAEALERLR</sequence>
<evidence type="ECO:0000313" key="3">
    <source>
        <dbReference type="Proteomes" id="UP000237655"/>
    </source>
</evidence>
<gene>
    <name evidence="2" type="ORF">C6Y53_02600</name>
</gene>
<evidence type="ECO:0000259" key="1">
    <source>
        <dbReference type="Pfam" id="PF20056"/>
    </source>
</evidence>
<dbReference type="KEGG" id="thas:C6Y53_02600"/>
<accession>A0A2S0MLD6</accession>